<dbReference type="STRING" id="228230.RMCC_5239"/>
<dbReference type="Pfam" id="PF17074">
    <property type="entry name" value="Darcynin"/>
    <property type="match status" value="1"/>
</dbReference>
<dbReference type="InterPro" id="IPR031409">
    <property type="entry name" value="Darcynin"/>
</dbReference>
<evidence type="ECO:0008006" key="4">
    <source>
        <dbReference type="Google" id="ProtNLM"/>
    </source>
</evidence>
<gene>
    <name evidence="2" type="ORF">RMCC_5239</name>
</gene>
<dbReference type="AlphaFoldDB" id="A0A100WI10"/>
<reference evidence="3" key="2">
    <citation type="submission" date="2016-02" db="EMBL/GenBank/DDBJ databases">
        <title>Draft genome sequence of five rapidly growing Mycobacterium species.</title>
        <authorList>
            <person name="Katahira K."/>
            <person name="Gotou Y."/>
            <person name="Iida K."/>
            <person name="Ogura Y."/>
            <person name="Hayashi T."/>
        </authorList>
    </citation>
    <scope>NUCLEOTIDE SEQUENCE [LARGE SCALE GENOMIC DNA]</scope>
    <source>
        <strain evidence="3">JCM15298</strain>
    </source>
</reference>
<dbReference type="Proteomes" id="UP000069443">
    <property type="component" value="Unassembled WGS sequence"/>
</dbReference>
<comment type="caution">
    <text evidence="2">The sequence shown here is derived from an EMBL/GenBank/DDBJ whole genome shotgun (WGS) entry which is preliminary data.</text>
</comment>
<dbReference type="EMBL" id="BCSY01000081">
    <property type="protein sequence ID" value="GAS98274.1"/>
    <property type="molecule type" value="Genomic_DNA"/>
</dbReference>
<comment type="similarity">
    <text evidence="1">Belongs to the darcynin family.</text>
</comment>
<evidence type="ECO:0000313" key="2">
    <source>
        <dbReference type="EMBL" id="GAS98274.1"/>
    </source>
</evidence>
<keyword evidence="3" id="KW-1185">Reference proteome</keyword>
<dbReference type="RefSeq" id="WP_234811708.1">
    <property type="nucleotide sequence ID" value="NZ_CATORR010000033.1"/>
</dbReference>
<evidence type="ECO:0000313" key="3">
    <source>
        <dbReference type="Proteomes" id="UP000069443"/>
    </source>
</evidence>
<proteinExistence type="inferred from homology"/>
<protein>
    <recommendedName>
        <fullName evidence="4">Darcynin</fullName>
    </recommendedName>
</protein>
<reference evidence="3" key="1">
    <citation type="journal article" date="2016" name="Genome Announc.">
        <title>Draft Genome Sequences of Five Rapidly Growing Mycobacterium Species, M. thermoresistibile, M. fortuitum subsp. acetamidolyticum, M. canariasense, M. brisbanense, and M. novocastrense.</title>
        <authorList>
            <person name="Katahira K."/>
            <person name="Ogura Y."/>
            <person name="Gotoh Y."/>
            <person name="Hayashi T."/>
        </authorList>
    </citation>
    <scope>NUCLEOTIDE SEQUENCE [LARGE SCALE GENOMIC DNA]</scope>
    <source>
        <strain evidence="3">JCM15298</strain>
    </source>
</reference>
<evidence type="ECO:0000256" key="1">
    <source>
        <dbReference type="ARBA" id="ARBA00006869"/>
    </source>
</evidence>
<sequence>MGAVDEESETMSEKLTEPRSVLTVFMLVKTNPEWLALPVEQRYAEMLKYLQPALDRHPSVLLRWYDTEFYSARVTDTWMWEASDAHEYELVVEELRETPLWERYFSILEILPGVLNAYADNYGRNAIGALN</sequence>
<accession>A0A100WI10</accession>
<name>A0A100WI10_MYCCR</name>
<organism evidence="2 3">
    <name type="scientific">Mycolicibacterium canariasense</name>
    <name type="common">Mycobacterium canariasense</name>
    <dbReference type="NCBI Taxonomy" id="228230"/>
    <lineage>
        <taxon>Bacteria</taxon>
        <taxon>Bacillati</taxon>
        <taxon>Actinomycetota</taxon>
        <taxon>Actinomycetes</taxon>
        <taxon>Mycobacteriales</taxon>
        <taxon>Mycobacteriaceae</taxon>
        <taxon>Mycolicibacterium</taxon>
    </lineage>
</organism>